<evidence type="ECO:0000259" key="1">
    <source>
        <dbReference type="PROSITE" id="PS51186"/>
    </source>
</evidence>
<dbReference type="InterPro" id="IPR000182">
    <property type="entry name" value="GNAT_dom"/>
</dbReference>
<dbReference type="RefSeq" id="WP_375352490.1">
    <property type="nucleotide sequence ID" value="NZ_JBHHMI010000001.1"/>
</dbReference>
<dbReference type="EMBL" id="JBHHMI010000001">
    <property type="protein sequence ID" value="MFB5265257.1"/>
    <property type="molecule type" value="Genomic_DNA"/>
</dbReference>
<dbReference type="GO" id="GO:0016746">
    <property type="term" value="F:acyltransferase activity"/>
    <property type="evidence" value="ECO:0007669"/>
    <property type="project" value="UniProtKB-KW"/>
</dbReference>
<accession>A0ABV5AMP1</accession>
<gene>
    <name evidence="2" type="ORF">ACE41H_00435</name>
</gene>
<dbReference type="EC" id="2.3.1.-" evidence="2"/>
<feature type="domain" description="N-acetyltransferase" evidence="1">
    <location>
        <begin position="134"/>
        <end position="270"/>
    </location>
</feature>
<protein>
    <submittedName>
        <fullName evidence="2">GNAT family N-acetyltransferase</fullName>
        <ecNumber evidence="2">2.3.1.-</ecNumber>
    </submittedName>
</protein>
<organism evidence="2 3">
    <name type="scientific">Paenibacillus enshidis</name>
    <dbReference type="NCBI Taxonomy" id="1458439"/>
    <lineage>
        <taxon>Bacteria</taxon>
        <taxon>Bacillati</taxon>
        <taxon>Bacillota</taxon>
        <taxon>Bacilli</taxon>
        <taxon>Bacillales</taxon>
        <taxon>Paenibacillaceae</taxon>
        <taxon>Paenibacillus</taxon>
    </lineage>
</organism>
<proteinExistence type="predicted"/>
<keyword evidence="2" id="KW-0808">Transferase</keyword>
<name>A0ABV5AMP1_9BACL</name>
<evidence type="ECO:0000313" key="3">
    <source>
        <dbReference type="Proteomes" id="UP001580346"/>
    </source>
</evidence>
<dbReference type="InterPro" id="IPR016181">
    <property type="entry name" value="Acyl_CoA_acyltransferase"/>
</dbReference>
<comment type="caution">
    <text evidence="2">The sequence shown here is derived from an EMBL/GenBank/DDBJ whole genome shotgun (WGS) entry which is preliminary data.</text>
</comment>
<dbReference type="Proteomes" id="UP001580346">
    <property type="component" value="Unassembled WGS sequence"/>
</dbReference>
<reference evidence="2 3" key="1">
    <citation type="submission" date="2024-09" db="EMBL/GenBank/DDBJ databases">
        <title>Paenibacillus zeirhizospherea sp. nov., isolated from surface of the maize (Zea mays) roots in a horticulture field, Hungary.</title>
        <authorList>
            <person name="Marton D."/>
            <person name="Farkas M."/>
            <person name="Bedics A."/>
            <person name="Toth E."/>
            <person name="Tancsics A."/>
            <person name="Boka K."/>
            <person name="Maroti G."/>
            <person name="Kriszt B."/>
            <person name="Cserhati M."/>
        </authorList>
    </citation>
    <scope>NUCLEOTIDE SEQUENCE [LARGE SCALE GENOMIC DNA]</scope>
    <source>
        <strain evidence="2 3">KCTC 33519</strain>
    </source>
</reference>
<sequence>MRLMLPTRQLIEEIEQSEIDYMTDRMQAIQEKPGNPEGVEIHKFGNAVAYYSRTMHWLSFNTVKGLRDQDIDFLDDIIHFYQGKDRRVQFEIVPSLVSQELLMQLAERGFYHSGFHTSMYAQPCIFEVQTAERVTIERVQEDEFTDYATIHCRSTGLPDAGIAHVAENNRVLYDRPGWRFYLARCEDAPAAAAVMHIKGRAASLTFAGTLPSYRNQGLHRMLLKKRIEEAALADCSLVVAQCAFLSQSHRNMEHAGMKIGYVKATWSQRS</sequence>
<evidence type="ECO:0000313" key="2">
    <source>
        <dbReference type="EMBL" id="MFB5265257.1"/>
    </source>
</evidence>
<dbReference type="SUPFAM" id="SSF55729">
    <property type="entry name" value="Acyl-CoA N-acyltransferases (Nat)"/>
    <property type="match status" value="1"/>
</dbReference>
<dbReference type="Gene3D" id="3.40.630.30">
    <property type="match status" value="1"/>
</dbReference>
<dbReference type="PROSITE" id="PS51186">
    <property type="entry name" value="GNAT"/>
    <property type="match status" value="1"/>
</dbReference>
<dbReference type="CDD" id="cd04301">
    <property type="entry name" value="NAT_SF"/>
    <property type="match status" value="1"/>
</dbReference>
<keyword evidence="2" id="KW-0012">Acyltransferase</keyword>
<keyword evidence="3" id="KW-1185">Reference proteome</keyword>